<accession>A0AAW0WYW1</accession>
<dbReference type="Pfam" id="PF00041">
    <property type="entry name" value="fn3"/>
    <property type="match status" value="1"/>
</dbReference>
<dbReference type="CDD" id="cd00063">
    <property type="entry name" value="FN3"/>
    <property type="match status" value="1"/>
</dbReference>
<feature type="domain" description="Fibronectin type-III" evidence="1">
    <location>
        <begin position="4"/>
        <end position="93"/>
    </location>
</feature>
<organism evidence="2 3">
    <name type="scientific">Cherax quadricarinatus</name>
    <name type="common">Australian red claw crayfish</name>
    <dbReference type="NCBI Taxonomy" id="27406"/>
    <lineage>
        <taxon>Eukaryota</taxon>
        <taxon>Metazoa</taxon>
        <taxon>Ecdysozoa</taxon>
        <taxon>Arthropoda</taxon>
        <taxon>Crustacea</taxon>
        <taxon>Multicrustacea</taxon>
        <taxon>Malacostraca</taxon>
        <taxon>Eumalacostraca</taxon>
        <taxon>Eucarida</taxon>
        <taxon>Decapoda</taxon>
        <taxon>Pleocyemata</taxon>
        <taxon>Astacidea</taxon>
        <taxon>Parastacoidea</taxon>
        <taxon>Parastacidae</taxon>
        <taxon>Cherax</taxon>
    </lineage>
</organism>
<feature type="non-terminal residue" evidence="2">
    <location>
        <position position="1"/>
    </location>
</feature>
<dbReference type="Gene3D" id="2.60.40.10">
    <property type="entry name" value="Immunoglobulins"/>
    <property type="match status" value="1"/>
</dbReference>
<keyword evidence="3" id="KW-1185">Reference proteome</keyword>
<dbReference type="AlphaFoldDB" id="A0AAW0WYW1"/>
<dbReference type="Proteomes" id="UP001445076">
    <property type="component" value="Unassembled WGS sequence"/>
</dbReference>
<dbReference type="EMBL" id="JARKIK010000056">
    <property type="protein sequence ID" value="KAK8732634.1"/>
    <property type="molecule type" value="Genomic_DNA"/>
</dbReference>
<dbReference type="SMART" id="SM00060">
    <property type="entry name" value="FN3"/>
    <property type="match status" value="1"/>
</dbReference>
<reference evidence="2 3" key="1">
    <citation type="journal article" date="2024" name="BMC Genomics">
        <title>Genome assembly of redclaw crayfish (Cherax quadricarinatus) provides insights into its immune adaptation and hypoxia tolerance.</title>
        <authorList>
            <person name="Liu Z."/>
            <person name="Zheng J."/>
            <person name="Li H."/>
            <person name="Fang K."/>
            <person name="Wang S."/>
            <person name="He J."/>
            <person name="Zhou D."/>
            <person name="Weng S."/>
            <person name="Chi M."/>
            <person name="Gu Z."/>
            <person name="He J."/>
            <person name="Li F."/>
            <person name="Wang M."/>
        </authorList>
    </citation>
    <scope>NUCLEOTIDE SEQUENCE [LARGE SCALE GENOMIC DNA]</scope>
    <source>
        <strain evidence="2">ZL_2023a</strain>
    </source>
</reference>
<dbReference type="InterPro" id="IPR036116">
    <property type="entry name" value="FN3_sf"/>
</dbReference>
<dbReference type="InterPro" id="IPR013783">
    <property type="entry name" value="Ig-like_fold"/>
</dbReference>
<name>A0AAW0WYW1_CHEQU</name>
<dbReference type="SUPFAM" id="SSF49265">
    <property type="entry name" value="Fibronectin type III"/>
    <property type="match status" value="1"/>
</dbReference>
<dbReference type="PROSITE" id="PS50853">
    <property type="entry name" value="FN3"/>
    <property type="match status" value="1"/>
</dbReference>
<evidence type="ECO:0000313" key="2">
    <source>
        <dbReference type="EMBL" id="KAK8732634.1"/>
    </source>
</evidence>
<evidence type="ECO:0000313" key="3">
    <source>
        <dbReference type="Proteomes" id="UP001445076"/>
    </source>
</evidence>
<dbReference type="InterPro" id="IPR003961">
    <property type="entry name" value="FN3_dom"/>
</dbReference>
<evidence type="ECO:0000259" key="1">
    <source>
        <dbReference type="PROSITE" id="PS50853"/>
    </source>
</evidence>
<comment type="caution">
    <text evidence="2">The sequence shown here is derived from an EMBL/GenBank/DDBJ whole genome shotgun (WGS) entry which is preliminary data.</text>
</comment>
<sequence>KPEAPGNCTVGGRTRTSVRVKCVAGGSGGLLQRFLLQARQHDGHHLLNLTASSPAFLVEGLQAGRKYDLIITAYNEKGSSVPAHVTVSSTGANGSVYQPH</sequence>
<proteinExistence type="predicted"/>
<feature type="non-terminal residue" evidence="2">
    <location>
        <position position="100"/>
    </location>
</feature>
<protein>
    <recommendedName>
        <fullName evidence="1">Fibronectin type-III domain-containing protein</fullName>
    </recommendedName>
</protein>
<gene>
    <name evidence="2" type="ORF">OTU49_006853</name>
</gene>